<feature type="chain" id="PRO_5047330115" description="Lipoprotein" evidence="2">
    <location>
        <begin position="27"/>
        <end position="196"/>
    </location>
</feature>
<sequence>MRTPTFSTLALLGLTAALAAAPVALAETSATEPVPGESTTTEPTTTEPSEPGYPPPSPFIHITGDGRPQPGDDIGVVVGCPFEPREAHSPVLDIGAYEQVETPSGINTYVAPATIDPKTVPGDYPVTAWCGRGQHLKWTFTVYPPDAADDGDEATAPSGSSGAEPRQVTRIPKGAPETGGGPESVDPARFHAAVSR</sequence>
<evidence type="ECO:0000256" key="2">
    <source>
        <dbReference type="SAM" id="SignalP"/>
    </source>
</evidence>
<comment type="caution">
    <text evidence="3">The sequence shown here is derived from an EMBL/GenBank/DDBJ whole genome shotgun (WGS) entry which is preliminary data.</text>
</comment>
<accession>A0ABS5DNP2</accession>
<feature type="compositionally biased region" description="Low complexity" evidence="1">
    <location>
        <begin position="28"/>
        <end position="50"/>
    </location>
</feature>
<organism evidence="3 4">
    <name type="scientific">Saccharopolyspora endophytica</name>
    <dbReference type="NCBI Taxonomy" id="543886"/>
    <lineage>
        <taxon>Bacteria</taxon>
        <taxon>Bacillati</taxon>
        <taxon>Actinomycetota</taxon>
        <taxon>Actinomycetes</taxon>
        <taxon>Pseudonocardiales</taxon>
        <taxon>Pseudonocardiaceae</taxon>
        <taxon>Saccharopolyspora</taxon>
    </lineage>
</organism>
<dbReference type="EMBL" id="JAGPXE010000015">
    <property type="protein sequence ID" value="MBQ0927887.1"/>
    <property type="molecule type" value="Genomic_DNA"/>
</dbReference>
<keyword evidence="4" id="KW-1185">Reference proteome</keyword>
<evidence type="ECO:0000313" key="4">
    <source>
        <dbReference type="Proteomes" id="UP000674084"/>
    </source>
</evidence>
<proteinExistence type="predicted"/>
<reference evidence="3 4" key="1">
    <citation type="submission" date="2021-04" db="EMBL/GenBank/DDBJ databases">
        <title>Whole-genome sequencing of Saccharopolyspora endophytica KCTC 19397.</title>
        <authorList>
            <person name="Ay H."/>
            <person name="Saygin H."/>
            <person name="Sahin N."/>
        </authorList>
    </citation>
    <scope>NUCLEOTIDE SEQUENCE [LARGE SCALE GENOMIC DNA]</scope>
    <source>
        <strain evidence="3 4">KCTC 19397</strain>
    </source>
</reference>
<protein>
    <recommendedName>
        <fullName evidence="5">Lipoprotein</fullName>
    </recommendedName>
</protein>
<gene>
    <name evidence="3" type="ORF">KBO27_28445</name>
</gene>
<dbReference type="Proteomes" id="UP000674084">
    <property type="component" value="Unassembled WGS sequence"/>
</dbReference>
<dbReference type="RefSeq" id="WP_210972931.1">
    <property type="nucleotide sequence ID" value="NZ_JAGPXE010000015.1"/>
</dbReference>
<keyword evidence="2" id="KW-0732">Signal</keyword>
<name>A0ABS5DNP2_9PSEU</name>
<feature type="region of interest" description="Disordered" evidence="1">
    <location>
        <begin position="145"/>
        <end position="196"/>
    </location>
</feature>
<feature type="signal peptide" evidence="2">
    <location>
        <begin position="1"/>
        <end position="26"/>
    </location>
</feature>
<feature type="region of interest" description="Disordered" evidence="1">
    <location>
        <begin position="28"/>
        <end position="73"/>
    </location>
</feature>
<evidence type="ECO:0000256" key="1">
    <source>
        <dbReference type="SAM" id="MobiDB-lite"/>
    </source>
</evidence>
<evidence type="ECO:0008006" key="5">
    <source>
        <dbReference type="Google" id="ProtNLM"/>
    </source>
</evidence>
<evidence type="ECO:0000313" key="3">
    <source>
        <dbReference type="EMBL" id="MBQ0927887.1"/>
    </source>
</evidence>